<dbReference type="Proteomes" id="UP001501470">
    <property type="component" value="Unassembled WGS sequence"/>
</dbReference>
<dbReference type="SUPFAM" id="SSF75005">
    <property type="entry name" value="Arabinanase/levansucrase/invertase"/>
    <property type="match status" value="1"/>
</dbReference>
<comment type="similarity">
    <text evidence="3">Belongs to the glycosyl hydrolase 130 family.</text>
</comment>
<sequence>MTRDGRTRATVGAVTTRDVCFGDATTGAVSLDRPVLRHPANPILTARQVNAVWREPHLQVVTVHNAGAARLADRTALLFRSHLRCGISVLGLAVSADGVTDWTVHPRPVLSPATERDVCVDGVDRRHLVDTESGGVEDARINPVEGTFAVTYSAYHAGIRNRVRVSLALTDDLTTFTRHGPMLDRDMRNVVVFPERIGGRYVGLFRPNDVGPGDIGGVYTQVRIGYADDFRTGPWEVADEPVLRTGVGPSAFSDKIGPGAPPVRTPHGWLNVFHGVRATMDGNPYVLGVALHDLDDPSVVRVSSIPILFPSRADCRVPDTDYVHVPNVVFSCGLVREADGTVVVYYAGNDTVMNVAVTHEDVLADLCLRYGQDPLTGRLLYPV</sequence>
<dbReference type="Gene3D" id="2.115.10.20">
    <property type="entry name" value="Glycosyl hydrolase domain, family 43"/>
    <property type="match status" value="1"/>
</dbReference>
<dbReference type="Pfam" id="PF04041">
    <property type="entry name" value="Glyco_hydro_130"/>
    <property type="match status" value="1"/>
</dbReference>
<evidence type="ECO:0000256" key="1">
    <source>
        <dbReference type="ARBA" id="ARBA00022676"/>
    </source>
</evidence>
<accession>A0ABP4N9K7</accession>
<name>A0ABP4N9K7_9ACTN</name>
<dbReference type="PANTHER" id="PTHR34106:SF5">
    <property type="entry name" value="GLYCOSIDASE"/>
    <property type="match status" value="1"/>
</dbReference>
<evidence type="ECO:0000256" key="2">
    <source>
        <dbReference type="ARBA" id="ARBA00022679"/>
    </source>
</evidence>
<gene>
    <name evidence="4" type="ORF">GCM10009827_094080</name>
</gene>
<keyword evidence="4" id="KW-0326">Glycosidase</keyword>
<dbReference type="InterPro" id="IPR023296">
    <property type="entry name" value="Glyco_hydro_beta-prop_sf"/>
</dbReference>
<keyword evidence="1" id="KW-0328">Glycosyltransferase</keyword>
<evidence type="ECO:0000313" key="5">
    <source>
        <dbReference type="Proteomes" id="UP001501470"/>
    </source>
</evidence>
<reference evidence="5" key="1">
    <citation type="journal article" date="2019" name="Int. J. Syst. Evol. Microbiol.">
        <title>The Global Catalogue of Microorganisms (GCM) 10K type strain sequencing project: providing services to taxonomists for standard genome sequencing and annotation.</title>
        <authorList>
            <consortium name="The Broad Institute Genomics Platform"/>
            <consortium name="The Broad Institute Genome Sequencing Center for Infectious Disease"/>
            <person name="Wu L."/>
            <person name="Ma J."/>
        </authorList>
    </citation>
    <scope>NUCLEOTIDE SEQUENCE [LARGE SCALE GENOMIC DNA]</scope>
    <source>
        <strain evidence="5">JCM 15933</strain>
    </source>
</reference>
<evidence type="ECO:0000256" key="3">
    <source>
        <dbReference type="ARBA" id="ARBA00024356"/>
    </source>
</evidence>
<dbReference type="InterPro" id="IPR007184">
    <property type="entry name" value="Mannoside_phosphorylase"/>
</dbReference>
<keyword evidence="2" id="KW-0808">Transferase</keyword>
<protein>
    <submittedName>
        <fullName evidence="4">Glycosidase</fullName>
    </submittedName>
</protein>
<keyword evidence="4" id="KW-0378">Hydrolase</keyword>
<dbReference type="GO" id="GO:0016798">
    <property type="term" value="F:hydrolase activity, acting on glycosyl bonds"/>
    <property type="evidence" value="ECO:0007669"/>
    <property type="project" value="UniProtKB-KW"/>
</dbReference>
<dbReference type="EMBL" id="BAAAQD010000027">
    <property type="protein sequence ID" value="GAA1558312.1"/>
    <property type="molecule type" value="Genomic_DNA"/>
</dbReference>
<dbReference type="PANTHER" id="PTHR34106">
    <property type="entry name" value="GLYCOSIDASE"/>
    <property type="match status" value="1"/>
</dbReference>
<organism evidence="4 5">
    <name type="scientific">Dactylosporangium maewongense</name>
    <dbReference type="NCBI Taxonomy" id="634393"/>
    <lineage>
        <taxon>Bacteria</taxon>
        <taxon>Bacillati</taxon>
        <taxon>Actinomycetota</taxon>
        <taxon>Actinomycetes</taxon>
        <taxon>Micromonosporales</taxon>
        <taxon>Micromonosporaceae</taxon>
        <taxon>Dactylosporangium</taxon>
    </lineage>
</organism>
<comment type="caution">
    <text evidence="4">The sequence shown here is derived from an EMBL/GenBank/DDBJ whole genome shotgun (WGS) entry which is preliminary data.</text>
</comment>
<evidence type="ECO:0000313" key="4">
    <source>
        <dbReference type="EMBL" id="GAA1558312.1"/>
    </source>
</evidence>
<keyword evidence="5" id="KW-1185">Reference proteome</keyword>
<proteinExistence type="inferred from homology"/>